<protein>
    <recommendedName>
        <fullName evidence="1">Transposase IS200-like domain-containing protein</fullName>
    </recommendedName>
</protein>
<organism evidence="2 3">
    <name type="scientific">Marinobacterium nitratireducens</name>
    <dbReference type="NCBI Taxonomy" id="518897"/>
    <lineage>
        <taxon>Bacteria</taxon>
        <taxon>Pseudomonadati</taxon>
        <taxon>Pseudomonadota</taxon>
        <taxon>Gammaproteobacteria</taxon>
        <taxon>Oceanospirillales</taxon>
        <taxon>Oceanospirillaceae</taxon>
        <taxon>Marinobacterium</taxon>
    </lineage>
</organism>
<feature type="domain" description="Transposase IS200-like" evidence="1">
    <location>
        <begin position="5"/>
        <end position="83"/>
    </location>
</feature>
<proteinExistence type="predicted"/>
<dbReference type="InterPro" id="IPR002686">
    <property type="entry name" value="Transposase_17"/>
</dbReference>
<dbReference type="EMBL" id="BMLT01000003">
    <property type="protein sequence ID" value="GGO80143.1"/>
    <property type="molecule type" value="Genomic_DNA"/>
</dbReference>
<dbReference type="NCBIfam" id="NF047646">
    <property type="entry name" value="REP_Tyr_transpos"/>
    <property type="match status" value="1"/>
</dbReference>
<dbReference type="InterPro" id="IPR036515">
    <property type="entry name" value="Transposase_17_sf"/>
</dbReference>
<evidence type="ECO:0000313" key="2">
    <source>
        <dbReference type="EMBL" id="GGO80143.1"/>
    </source>
</evidence>
<dbReference type="PANTHER" id="PTHR36966">
    <property type="entry name" value="REP-ASSOCIATED TYROSINE TRANSPOSASE"/>
    <property type="match status" value="1"/>
</dbReference>
<dbReference type="Pfam" id="PF01797">
    <property type="entry name" value="Y1_Tnp"/>
    <property type="match status" value="1"/>
</dbReference>
<dbReference type="SUPFAM" id="SSF143422">
    <property type="entry name" value="Transposase IS200-like"/>
    <property type="match status" value="1"/>
</dbReference>
<dbReference type="SMART" id="SM01321">
    <property type="entry name" value="Y1_Tnp"/>
    <property type="match status" value="1"/>
</dbReference>
<gene>
    <name evidence="2" type="ORF">GCM10011348_16190</name>
</gene>
<dbReference type="AlphaFoldDB" id="A0A918DRK3"/>
<dbReference type="GO" id="GO:0006313">
    <property type="term" value="P:DNA transposition"/>
    <property type="evidence" value="ECO:0007669"/>
    <property type="project" value="InterPro"/>
</dbReference>
<comment type="caution">
    <text evidence="2">The sequence shown here is derived from an EMBL/GenBank/DDBJ whole genome shotgun (WGS) entry which is preliminary data.</text>
</comment>
<dbReference type="Gene3D" id="3.30.70.1290">
    <property type="entry name" value="Transposase IS200-like"/>
    <property type="match status" value="1"/>
</dbReference>
<dbReference type="GO" id="GO:0043565">
    <property type="term" value="F:sequence-specific DNA binding"/>
    <property type="evidence" value="ECO:0007669"/>
    <property type="project" value="TreeGrafter"/>
</dbReference>
<reference evidence="2 3" key="1">
    <citation type="journal article" date="2014" name="Int. J. Syst. Evol. Microbiol.">
        <title>Complete genome sequence of Corynebacterium casei LMG S-19264T (=DSM 44701T), isolated from a smear-ripened cheese.</title>
        <authorList>
            <consortium name="US DOE Joint Genome Institute (JGI-PGF)"/>
            <person name="Walter F."/>
            <person name="Albersmeier A."/>
            <person name="Kalinowski J."/>
            <person name="Ruckert C."/>
        </authorList>
    </citation>
    <scope>NUCLEOTIDE SEQUENCE [LARGE SCALE GENOMIC DNA]</scope>
    <source>
        <strain evidence="2 3">CGMCC 1.7286</strain>
    </source>
</reference>
<accession>A0A918DRK3</accession>
<evidence type="ECO:0000313" key="3">
    <source>
        <dbReference type="Proteomes" id="UP000599578"/>
    </source>
</evidence>
<dbReference type="GO" id="GO:0004803">
    <property type="term" value="F:transposase activity"/>
    <property type="evidence" value="ECO:0007669"/>
    <property type="project" value="InterPro"/>
</dbReference>
<dbReference type="Proteomes" id="UP000599578">
    <property type="component" value="Unassembled WGS sequence"/>
</dbReference>
<name>A0A918DRK3_9GAMM</name>
<dbReference type="PANTHER" id="PTHR36966:SF1">
    <property type="entry name" value="REP-ASSOCIATED TYROSINE TRANSPOSASE"/>
    <property type="match status" value="1"/>
</dbReference>
<sequence length="104" mass="12006">MRDVEPSAATLCFVVMPDHLHWLLQLKQGAELSATVRLMKVIATRRIRSENPGAMPVWQRGFYDRQLRQEDDLVAMARYVVANPLRAGLVRSVRNYGLWDAIWL</sequence>
<evidence type="ECO:0000259" key="1">
    <source>
        <dbReference type="SMART" id="SM01321"/>
    </source>
</evidence>
<keyword evidence="3" id="KW-1185">Reference proteome</keyword>
<dbReference type="InterPro" id="IPR052715">
    <property type="entry name" value="RAYT_transposase"/>
</dbReference>